<dbReference type="SFLD" id="SFLDG01123">
    <property type="entry name" value="methyltransferase_(Class_B)"/>
    <property type="match status" value="1"/>
</dbReference>
<dbReference type="GO" id="GO:0046872">
    <property type="term" value="F:metal ion binding"/>
    <property type="evidence" value="ECO:0007669"/>
    <property type="project" value="UniProtKB-KW"/>
</dbReference>
<feature type="domain" description="B12-binding" evidence="8">
    <location>
        <begin position="1"/>
        <end position="137"/>
    </location>
</feature>
<dbReference type="PROSITE" id="PS51332">
    <property type="entry name" value="B12_BINDING"/>
    <property type="match status" value="1"/>
</dbReference>
<dbReference type="GO" id="GO:0051539">
    <property type="term" value="F:4 iron, 4 sulfur cluster binding"/>
    <property type="evidence" value="ECO:0007669"/>
    <property type="project" value="UniProtKB-KW"/>
</dbReference>
<dbReference type="GO" id="GO:0005829">
    <property type="term" value="C:cytosol"/>
    <property type="evidence" value="ECO:0007669"/>
    <property type="project" value="TreeGrafter"/>
</dbReference>
<protein>
    <submittedName>
        <fullName evidence="9">Radical SAM superfamily enzyme YgiQ, UPF0313 family</fullName>
    </submittedName>
</protein>
<keyword evidence="4" id="KW-0949">S-adenosyl-L-methionine</keyword>
<dbReference type="InterPro" id="IPR058240">
    <property type="entry name" value="rSAM_sf"/>
</dbReference>
<dbReference type="SFLD" id="SFLDG01082">
    <property type="entry name" value="B12-binding_domain_containing"/>
    <property type="match status" value="1"/>
</dbReference>
<keyword evidence="5" id="KW-0479">Metal-binding</keyword>
<dbReference type="InterPro" id="IPR006638">
    <property type="entry name" value="Elp3/MiaA/NifB-like_rSAM"/>
</dbReference>
<evidence type="ECO:0000256" key="5">
    <source>
        <dbReference type="ARBA" id="ARBA00022723"/>
    </source>
</evidence>
<dbReference type="GO" id="GO:0003824">
    <property type="term" value="F:catalytic activity"/>
    <property type="evidence" value="ECO:0007669"/>
    <property type="project" value="InterPro"/>
</dbReference>
<accession>A0A1M5NN64</accession>
<dbReference type="InterPro" id="IPR007197">
    <property type="entry name" value="rSAM"/>
</dbReference>
<dbReference type="GO" id="GO:0031419">
    <property type="term" value="F:cobalamin binding"/>
    <property type="evidence" value="ECO:0007669"/>
    <property type="project" value="InterPro"/>
</dbReference>
<evidence type="ECO:0000256" key="1">
    <source>
        <dbReference type="ARBA" id="ARBA00001966"/>
    </source>
</evidence>
<evidence type="ECO:0000256" key="7">
    <source>
        <dbReference type="ARBA" id="ARBA00023014"/>
    </source>
</evidence>
<evidence type="ECO:0000256" key="4">
    <source>
        <dbReference type="ARBA" id="ARBA00022691"/>
    </source>
</evidence>
<evidence type="ECO:0000256" key="3">
    <source>
        <dbReference type="ARBA" id="ARBA00022679"/>
    </source>
</evidence>
<dbReference type="STRING" id="947013.SAMN04488109_2434"/>
<keyword evidence="7" id="KW-0411">Iron-sulfur</keyword>
<keyword evidence="2" id="KW-0489">Methyltransferase</keyword>
<organism evidence="9 10">
    <name type="scientific">Chryseolinea serpens</name>
    <dbReference type="NCBI Taxonomy" id="947013"/>
    <lineage>
        <taxon>Bacteria</taxon>
        <taxon>Pseudomonadati</taxon>
        <taxon>Bacteroidota</taxon>
        <taxon>Cytophagia</taxon>
        <taxon>Cytophagales</taxon>
        <taxon>Fulvivirgaceae</taxon>
        <taxon>Chryseolinea</taxon>
    </lineage>
</organism>
<gene>
    <name evidence="9" type="ORF">SAMN04488109_2434</name>
</gene>
<dbReference type="InterPro" id="IPR034466">
    <property type="entry name" value="Methyltransferase_Class_B"/>
</dbReference>
<dbReference type="OrthoDB" id="9801424at2"/>
<evidence type="ECO:0000313" key="9">
    <source>
        <dbReference type="EMBL" id="SHG91024.1"/>
    </source>
</evidence>
<dbReference type="InterPro" id="IPR023404">
    <property type="entry name" value="rSAM_horseshoe"/>
</dbReference>
<dbReference type="Proteomes" id="UP000184212">
    <property type="component" value="Unassembled WGS sequence"/>
</dbReference>
<name>A0A1M5NN64_9BACT</name>
<evidence type="ECO:0000313" key="10">
    <source>
        <dbReference type="Proteomes" id="UP000184212"/>
    </source>
</evidence>
<dbReference type="Pfam" id="PF04055">
    <property type="entry name" value="Radical_SAM"/>
    <property type="match status" value="1"/>
</dbReference>
<dbReference type="PANTHER" id="PTHR43409:SF7">
    <property type="entry name" value="BLL1977 PROTEIN"/>
    <property type="match status" value="1"/>
</dbReference>
<keyword evidence="3" id="KW-0808">Transferase</keyword>
<dbReference type="SUPFAM" id="SSF102114">
    <property type="entry name" value="Radical SAM enzymes"/>
    <property type="match status" value="1"/>
</dbReference>
<dbReference type="AlphaFoldDB" id="A0A1M5NN64"/>
<evidence type="ECO:0000256" key="2">
    <source>
        <dbReference type="ARBA" id="ARBA00022603"/>
    </source>
</evidence>
<dbReference type="RefSeq" id="WP_073133997.1">
    <property type="nucleotide sequence ID" value="NZ_FQWQ01000001.1"/>
</dbReference>
<keyword evidence="10" id="KW-1185">Reference proteome</keyword>
<comment type="cofactor">
    <cofactor evidence="1">
        <name>[4Fe-4S] cluster</name>
        <dbReference type="ChEBI" id="CHEBI:49883"/>
    </cofactor>
</comment>
<reference evidence="9 10" key="1">
    <citation type="submission" date="2016-11" db="EMBL/GenBank/DDBJ databases">
        <authorList>
            <person name="Jaros S."/>
            <person name="Januszkiewicz K."/>
            <person name="Wedrychowicz H."/>
        </authorList>
    </citation>
    <scope>NUCLEOTIDE SEQUENCE [LARGE SCALE GENOMIC DNA]</scope>
    <source>
        <strain evidence="9 10">DSM 24574</strain>
    </source>
</reference>
<dbReference type="InterPro" id="IPR006158">
    <property type="entry name" value="Cobalamin-bd"/>
</dbReference>
<evidence type="ECO:0000259" key="8">
    <source>
        <dbReference type="PROSITE" id="PS51332"/>
    </source>
</evidence>
<evidence type="ECO:0000256" key="6">
    <source>
        <dbReference type="ARBA" id="ARBA00023004"/>
    </source>
</evidence>
<keyword evidence="6" id="KW-0408">Iron</keyword>
<dbReference type="SFLD" id="SFLDS00029">
    <property type="entry name" value="Radical_SAM"/>
    <property type="match status" value="1"/>
</dbReference>
<dbReference type="Gene3D" id="3.80.30.20">
    <property type="entry name" value="tm_1862 like domain"/>
    <property type="match status" value="1"/>
</dbReference>
<dbReference type="EMBL" id="FQWQ01000001">
    <property type="protein sequence ID" value="SHG91024.1"/>
    <property type="molecule type" value="Genomic_DNA"/>
</dbReference>
<dbReference type="InterPro" id="IPR051198">
    <property type="entry name" value="BchE-like"/>
</dbReference>
<dbReference type="PANTHER" id="PTHR43409">
    <property type="entry name" value="ANAEROBIC MAGNESIUM-PROTOPORPHYRIN IX MONOMETHYL ESTER CYCLASE-RELATED"/>
    <property type="match status" value="1"/>
</dbReference>
<sequence length="500" mass="56991">MKKVLFFNPRAGQTLRIIPNAILAIAAAVEGVVDYAVVDGNRERDPLKKILGYLATGEFGFFASTVMPGPQLKQAIPFTKTIRNQFPEICIIWGGYFASNHHRTVIRSGMVDVVVNGPGDKAFPAALTALAAGQSLEHIENLVYLKDGEVFKTKKAALYDQDSLPALPYERLNDFYSIEGYLGKTFLGSRTIAYHSSIGCPFTCSFCGVVPIFDARWKGKSAQAVYRDLKHLKETYGGNAFQFHDNNFFVSEKRSVEFAKLIKPENMKWWAEGRIDTMDYFTDESLATIADSGCTMIFFGAESGNNKLLHDMDKGGKQTGEKIKAFAKRISQFGIIPEYSFVLGLPAPTEQEVWQQIYDEVAFIKEIKTINPETEIVIYVYTPVPTEGSALYAESAARGFTFPETLEEWMQPQWLNFDLHREFLTPWLTPEMIRYIHDFETVMHAHYPTVSDYKLSDLQRKMIHAFSSLRYRMNIFSHPYELKALMKYWLRYRQPEIQGM</sequence>
<dbReference type="SMART" id="SM00729">
    <property type="entry name" value="Elp3"/>
    <property type="match status" value="1"/>
</dbReference>
<proteinExistence type="predicted"/>
<dbReference type="Gene3D" id="3.40.50.280">
    <property type="entry name" value="Cobalamin-binding domain"/>
    <property type="match status" value="1"/>
</dbReference>